<dbReference type="PANTHER" id="PTHR37304:SF1">
    <property type="entry name" value="MEMBRANE PROTEIN"/>
    <property type="match status" value="1"/>
</dbReference>
<evidence type="ECO:0000313" key="3">
    <source>
        <dbReference type="Proteomes" id="UP000194816"/>
    </source>
</evidence>
<dbReference type="InterPro" id="IPR007211">
    <property type="entry name" value="DUF378"/>
</dbReference>
<feature type="transmembrane region" description="Helical" evidence="1">
    <location>
        <begin position="7"/>
        <end position="34"/>
    </location>
</feature>
<gene>
    <name evidence="2" type="ORF">BK716_21035</name>
</gene>
<evidence type="ECO:0000256" key="1">
    <source>
        <dbReference type="SAM" id="Phobius"/>
    </source>
</evidence>
<sequence length="112" mass="12522">MKTIQRIALALIIIGAINWGLVGFFKFDLVAAIFGGQGAFLSRVVFALVGLSGLMCITLLFQLMRDVNQDFNYNKSTEINYGTEFGEETDIVDLRESSNQNYTSKQRNSLDD</sequence>
<keyword evidence="1" id="KW-0812">Transmembrane</keyword>
<keyword evidence="1" id="KW-1133">Transmembrane helix</keyword>
<keyword evidence="1" id="KW-0472">Membrane</keyword>
<accession>A0A9X6LIA4</accession>
<proteinExistence type="predicted"/>
<dbReference type="EMBL" id="MOOK01000173">
    <property type="protein sequence ID" value="OUB46679.1"/>
    <property type="molecule type" value="Genomic_DNA"/>
</dbReference>
<feature type="transmembrane region" description="Helical" evidence="1">
    <location>
        <begin position="40"/>
        <end position="61"/>
    </location>
</feature>
<comment type="caution">
    <text evidence="2">The sequence shown here is derived from an EMBL/GenBank/DDBJ whole genome shotgun (WGS) entry which is preliminary data.</text>
</comment>
<organism evidence="2 3">
    <name type="scientific">Bacillus thuringiensis subsp. higo</name>
    <dbReference type="NCBI Taxonomy" id="132266"/>
    <lineage>
        <taxon>Bacteria</taxon>
        <taxon>Bacillati</taxon>
        <taxon>Bacillota</taxon>
        <taxon>Bacilli</taxon>
        <taxon>Bacillales</taxon>
        <taxon>Bacillaceae</taxon>
        <taxon>Bacillus</taxon>
        <taxon>Bacillus cereus group</taxon>
    </lineage>
</organism>
<dbReference type="Proteomes" id="UP000194816">
    <property type="component" value="Unassembled WGS sequence"/>
</dbReference>
<reference evidence="2 3" key="1">
    <citation type="submission" date="2016-10" db="EMBL/GenBank/DDBJ databases">
        <title>Comparative genomics of Bacillus thuringiensis reveals a path to pathogens against multiple invertebrate hosts.</title>
        <authorList>
            <person name="Zheng J."/>
            <person name="Gao Q."/>
            <person name="Liu H."/>
            <person name="Peng D."/>
            <person name="Ruan L."/>
            <person name="Sun M."/>
        </authorList>
    </citation>
    <scope>NUCLEOTIDE SEQUENCE [LARGE SCALE GENOMIC DNA]</scope>
    <source>
        <strain evidence="2">BGSC 4AU1</strain>
    </source>
</reference>
<dbReference type="AlphaFoldDB" id="A0A9X6LIA4"/>
<name>A0A9X6LIA4_BACUH</name>
<dbReference type="Pfam" id="PF04070">
    <property type="entry name" value="DUF378"/>
    <property type="match status" value="1"/>
</dbReference>
<evidence type="ECO:0000313" key="2">
    <source>
        <dbReference type="EMBL" id="OUB46679.1"/>
    </source>
</evidence>
<dbReference type="PANTHER" id="PTHR37304">
    <property type="entry name" value="MEMBRANE PROTEIN-RELATED"/>
    <property type="match status" value="1"/>
</dbReference>
<protein>
    <submittedName>
        <fullName evidence="2">DUF378 domain-containing protein</fullName>
    </submittedName>
</protein>
<dbReference type="RefSeq" id="WP_088115177.1">
    <property type="nucleotide sequence ID" value="NZ_MOOK01000173.1"/>
</dbReference>